<dbReference type="EMBL" id="JANJQO010002707">
    <property type="protein sequence ID" value="KAJ2966207.1"/>
    <property type="molecule type" value="Genomic_DNA"/>
</dbReference>
<organism evidence="1 2">
    <name type="scientific">Zarea fungicola</name>
    <dbReference type="NCBI Taxonomy" id="93591"/>
    <lineage>
        <taxon>Eukaryota</taxon>
        <taxon>Fungi</taxon>
        <taxon>Dikarya</taxon>
        <taxon>Ascomycota</taxon>
        <taxon>Pezizomycotina</taxon>
        <taxon>Sordariomycetes</taxon>
        <taxon>Hypocreomycetidae</taxon>
        <taxon>Hypocreales</taxon>
        <taxon>Cordycipitaceae</taxon>
        <taxon>Zarea</taxon>
    </lineage>
</organism>
<dbReference type="Proteomes" id="UP001143910">
    <property type="component" value="Unassembled WGS sequence"/>
</dbReference>
<protein>
    <submittedName>
        <fullName evidence="1">Uncharacterized protein</fullName>
    </submittedName>
</protein>
<comment type="caution">
    <text evidence="1">The sequence shown here is derived from an EMBL/GenBank/DDBJ whole genome shotgun (WGS) entry which is preliminary data.</text>
</comment>
<reference evidence="1" key="1">
    <citation type="submission" date="2022-08" db="EMBL/GenBank/DDBJ databases">
        <title>Genome Sequence of Lecanicillium fungicola.</title>
        <authorList>
            <person name="Buettner E."/>
        </authorList>
    </citation>
    <scope>NUCLEOTIDE SEQUENCE</scope>
    <source>
        <strain evidence="1">Babe33</strain>
    </source>
</reference>
<gene>
    <name evidence="1" type="ORF">NQ176_g10260</name>
</gene>
<keyword evidence="2" id="KW-1185">Reference proteome</keyword>
<evidence type="ECO:0000313" key="2">
    <source>
        <dbReference type="Proteomes" id="UP001143910"/>
    </source>
</evidence>
<evidence type="ECO:0000313" key="1">
    <source>
        <dbReference type="EMBL" id="KAJ2966207.1"/>
    </source>
</evidence>
<name>A0ACC1MGR1_9HYPO</name>
<sequence>MPSPSTAKDTGKKPQSRRPSASTSRRASSASSSRDYEQSTPGSDGQILRKRVWKACDRCRMRKTKCDAAIPCKRCKEDGHVCTIARRAKSQYKPVRPGYAEVLENNQAILAATIYKLYAMVRNSVPWDLGDPELNDHGQPIVHEIARKLGCVRPDDEMGLPSQSGFPDDMASISELTRQLGQNLAWDHTRVQDMQDMSLGDGGRGEATGRLEPDTASHEEHSKSMDWSGMDTLLFSPWDLAVDGNVVSDNMVLNGDATALLPSESSTSLSGPAPDMLEHPWTIQDLPQSVLFPNPNVSIQGNIEEDSETIEHDEHY</sequence>
<accession>A0ACC1MGR1</accession>
<proteinExistence type="predicted"/>